<proteinExistence type="predicted"/>
<keyword evidence="2" id="KW-1185">Reference proteome</keyword>
<protein>
    <submittedName>
        <fullName evidence="1">Uncharacterized protein</fullName>
    </submittedName>
</protein>
<gene>
    <name evidence="1" type="ORF">E2C01_048133</name>
</gene>
<dbReference type="EMBL" id="VSRR010012204">
    <property type="protein sequence ID" value="MPC54225.1"/>
    <property type="molecule type" value="Genomic_DNA"/>
</dbReference>
<evidence type="ECO:0000313" key="1">
    <source>
        <dbReference type="EMBL" id="MPC54225.1"/>
    </source>
</evidence>
<dbReference type="Proteomes" id="UP000324222">
    <property type="component" value="Unassembled WGS sequence"/>
</dbReference>
<evidence type="ECO:0000313" key="2">
    <source>
        <dbReference type="Proteomes" id="UP000324222"/>
    </source>
</evidence>
<reference evidence="1 2" key="1">
    <citation type="submission" date="2019-05" db="EMBL/GenBank/DDBJ databases">
        <title>Another draft genome of Portunus trituberculatus and its Hox gene families provides insights of decapod evolution.</title>
        <authorList>
            <person name="Jeong J.-H."/>
            <person name="Song I."/>
            <person name="Kim S."/>
            <person name="Choi T."/>
            <person name="Kim D."/>
            <person name="Ryu S."/>
            <person name="Kim W."/>
        </authorList>
    </citation>
    <scope>NUCLEOTIDE SEQUENCE [LARGE SCALE GENOMIC DNA]</scope>
    <source>
        <tissue evidence="1">Muscle</tissue>
    </source>
</reference>
<dbReference type="AlphaFoldDB" id="A0A5B7G9W8"/>
<name>A0A5B7G9W8_PORTR</name>
<comment type="caution">
    <text evidence="1">The sequence shown here is derived from an EMBL/GenBank/DDBJ whole genome shotgun (WGS) entry which is preliminary data.</text>
</comment>
<accession>A0A5B7G9W8</accession>
<sequence length="41" mass="4755">MRQWHRSYTHSLVWMDGRVSSGSSVSCSKDGWGIALWREKS</sequence>
<organism evidence="1 2">
    <name type="scientific">Portunus trituberculatus</name>
    <name type="common">Swimming crab</name>
    <name type="synonym">Neptunus trituberculatus</name>
    <dbReference type="NCBI Taxonomy" id="210409"/>
    <lineage>
        <taxon>Eukaryota</taxon>
        <taxon>Metazoa</taxon>
        <taxon>Ecdysozoa</taxon>
        <taxon>Arthropoda</taxon>
        <taxon>Crustacea</taxon>
        <taxon>Multicrustacea</taxon>
        <taxon>Malacostraca</taxon>
        <taxon>Eumalacostraca</taxon>
        <taxon>Eucarida</taxon>
        <taxon>Decapoda</taxon>
        <taxon>Pleocyemata</taxon>
        <taxon>Brachyura</taxon>
        <taxon>Eubrachyura</taxon>
        <taxon>Portunoidea</taxon>
        <taxon>Portunidae</taxon>
        <taxon>Portuninae</taxon>
        <taxon>Portunus</taxon>
    </lineage>
</organism>